<dbReference type="InterPro" id="IPR017520">
    <property type="entry name" value="CHP03086"/>
</dbReference>
<dbReference type="Gene3D" id="1.20.120.450">
    <property type="entry name" value="dinb family like domain"/>
    <property type="match status" value="1"/>
</dbReference>
<dbReference type="InterPro" id="IPR024344">
    <property type="entry name" value="MDMPI_metal-binding"/>
</dbReference>
<dbReference type="EMBL" id="JACKXE010000001">
    <property type="protein sequence ID" value="MBB6629094.1"/>
    <property type="molecule type" value="Genomic_DNA"/>
</dbReference>
<gene>
    <name evidence="2" type="ORF">H5V45_17335</name>
</gene>
<dbReference type="GO" id="GO:0046872">
    <property type="term" value="F:metal ion binding"/>
    <property type="evidence" value="ECO:0007669"/>
    <property type="project" value="InterPro"/>
</dbReference>
<evidence type="ECO:0000313" key="2">
    <source>
        <dbReference type="EMBL" id="MBB6629094.1"/>
    </source>
</evidence>
<dbReference type="Proteomes" id="UP000523955">
    <property type="component" value="Unassembled WGS sequence"/>
</dbReference>
<dbReference type="Pfam" id="PF11716">
    <property type="entry name" value="MDMPI_N"/>
    <property type="match status" value="1"/>
</dbReference>
<accession>A0A7X0RIR0</accession>
<dbReference type="AlphaFoldDB" id="A0A7X0RIR0"/>
<reference evidence="2 3" key="1">
    <citation type="submission" date="2020-08" db="EMBL/GenBank/DDBJ databases">
        <authorList>
            <person name="Seo M.-J."/>
        </authorList>
    </citation>
    <scope>NUCLEOTIDE SEQUENCE [LARGE SCALE GENOMIC DNA]</scope>
    <source>
        <strain evidence="2 3">KIGAM211</strain>
    </source>
</reference>
<feature type="domain" description="Mycothiol-dependent maleylpyruvate isomerase metal-binding" evidence="1">
    <location>
        <begin position="11"/>
        <end position="117"/>
    </location>
</feature>
<dbReference type="RefSeq" id="WP_185254084.1">
    <property type="nucleotide sequence ID" value="NZ_JACKXE010000001.1"/>
</dbReference>
<dbReference type="NCBIfam" id="TIGR03086">
    <property type="entry name" value="TIGR03086 family metal-binding protein"/>
    <property type="match status" value="1"/>
</dbReference>
<evidence type="ECO:0000259" key="1">
    <source>
        <dbReference type="Pfam" id="PF11716"/>
    </source>
</evidence>
<sequence>MTAHESVALLSRALDQTGDVLAAVHEEHLSQPTPCSQWDVAHLVAHLVQDPRTFVAMARGEEVDWAKEPEPVTGGWAEAFREGADDLLHQWHQAGDAAEAGQVDWQTAEFAVHTWDLAQAIGHPGPLDPEVAERGLAFMSGALTDDNRSGAFGPEVPAPDGASAYERLAAFAGRTVR</sequence>
<dbReference type="InterPro" id="IPR017517">
    <property type="entry name" value="Maleyloyr_isom"/>
</dbReference>
<comment type="caution">
    <text evidence="2">The sequence shown here is derived from an EMBL/GenBank/DDBJ whole genome shotgun (WGS) entry which is preliminary data.</text>
</comment>
<evidence type="ECO:0000313" key="3">
    <source>
        <dbReference type="Proteomes" id="UP000523955"/>
    </source>
</evidence>
<protein>
    <submittedName>
        <fullName evidence="2">TIGR03086 family protein</fullName>
    </submittedName>
</protein>
<proteinExistence type="predicted"/>
<dbReference type="NCBIfam" id="TIGR03083">
    <property type="entry name" value="maleylpyruvate isomerase family mycothiol-dependent enzyme"/>
    <property type="match status" value="1"/>
</dbReference>
<name>A0A7X0RIR0_9ACTN</name>
<organism evidence="2 3">
    <name type="scientific">Nocardioides luti</name>
    <dbReference type="NCBI Taxonomy" id="2761101"/>
    <lineage>
        <taxon>Bacteria</taxon>
        <taxon>Bacillati</taxon>
        <taxon>Actinomycetota</taxon>
        <taxon>Actinomycetes</taxon>
        <taxon>Propionibacteriales</taxon>
        <taxon>Nocardioidaceae</taxon>
        <taxon>Nocardioides</taxon>
    </lineage>
</organism>
<keyword evidence="3" id="KW-1185">Reference proteome</keyword>
<dbReference type="InterPro" id="IPR034660">
    <property type="entry name" value="DinB/YfiT-like"/>
</dbReference>
<dbReference type="SUPFAM" id="SSF109854">
    <property type="entry name" value="DinB/YfiT-like putative metalloenzymes"/>
    <property type="match status" value="1"/>
</dbReference>